<reference evidence="10 11" key="1">
    <citation type="journal article" date="2005" name="Nature">
        <title>The genome of the social amoeba Dictyostelium discoideum.</title>
        <authorList>
            <consortium name="The Dictyostelium discoideum Sequencing Consortium"/>
            <person name="Eichinger L."/>
            <person name="Pachebat J.A."/>
            <person name="Glockner G."/>
            <person name="Rajandream M.A."/>
            <person name="Sucgang R."/>
            <person name="Berriman M."/>
            <person name="Song J."/>
            <person name="Olsen R."/>
            <person name="Szafranski K."/>
            <person name="Xu Q."/>
            <person name="Tunggal B."/>
            <person name="Kummerfeld S."/>
            <person name="Madera M."/>
            <person name="Konfortov B.A."/>
            <person name="Rivero F."/>
            <person name="Bankier A.T."/>
            <person name="Lehmann R."/>
            <person name="Hamlin N."/>
            <person name="Davies R."/>
            <person name="Gaudet P."/>
            <person name="Fey P."/>
            <person name="Pilcher K."/>
            <person name="Chen G."/>
            <person name="Saunders D."/>
            <person name="Sodergren E."/>
            <person name="Davis P."/>
            <person name="Kerhornou A."/>
            <person name="Nie X."/>
            <person name="Hall N."/>
            <person name="Anjard C."/>
            <person name="Hemphill L."/>
            <person name="Bason N."/>
            <person name="Farbrother P."/>
            <person name="Desany B."/>
            <person name="Just E."/>
            <person name="Morio T."/>
            <person name="Rost R."/>
            <person name="Churcher C."/>
            <person name="Cooper J."/>
            <person name="Haydock S."/>
            <person name="van Driessche N."/>
            <person name="Cronin A."/>
            <person name="Goodhead I."/>
            <person name="Muzny D."/>
            <person name="Mourier T."/>
            <person name="Pain A."/>
            <person name="Lu M."/>
            <person name="Harper D."/>
            <person name="Lindsay R."/>
            <person name="Hauser H."/>
            <person name="James K."/>
            <person name="Quiles M."/>
            <person name="Madan Babu M."/>
            <person name="Saito T."/>
            <person name="Buchrieser C."/>
            <person name="Wardroper A."/>
            <person name="Felder M."/>
            <person name="Thangavelu M."/>
            <person name="Johnson D."/>
            <person name="Knights A."/>
            <person name="Loulseged H."/>
            <person name="Mungall K."/>
            <person name="Oliver K."/>
            <person name="Price C."/>
            <person name="Quail M.A."/>
            <person name="Urushihara H."/>
            <person name="Hernandez J."/>
            <person name="Rabbinowitsch E."/>
            <person name="Steffen D."/>
            <person name="Sanders M."/>
            <person name="Ma J."/>
            <person name="Kohara Y."/>
            <person name="Sharp S."/>
            <person name="Simmonds M."/>
            <person name="Spiegler S."/>
            <person name="Tivey A."/>
            <person name="Sugano S."/>
            <person name="White B."/>
            <person name="Walker D."/>
            <person name="Woodward J."/>
            <person name="Winckler T."/>
            <person name="Tanaka Y."/>
            <person name="Shaulsky G."/>
            <person name="Schleicher M."/>
            <person name="Weinstock G."/>
            <person name="Rosenthal A."/>
            <person name="Cox E.C."/>
            <person name="Chisholm R.L."/>
            <person name="Gibbs R."/>
            <person name="Loomis W.F."/>
            <person name="Platzer M."/>
            <person name="Kay R.R."/>
            <person name="Williams J."/>
            <person name="Dear P.H."/>
            <person name="Noegel A.A."/>
            <person name="Barrell B."/>
            <person name="Kuspa A."/>
        </authorList>
    </citation>
    <scope>NUCLEOTIDE SEQUENCE [LARGE SCALE GENOMIC DNA]</scope>
    <source>
        <strain evidence="10 11">AX4</strain>
    </source>
</reference>
<dbReference type="PhylomeDB" id="Q86AP4"/>
<evidence type="ECO:0000256" key="5">
    <source>
        <dbReference type="ARBA" id="ARBA00022989"/>
    </source>
</evidence>
<dbReference type="OMA" id="MIICTIV"/>
<keyword evidence="3" id="KW-1003">Cell membrane</keyword>
<dbReference type="Pfam" id="PF03253">
    <property type="entry name" value="UT"/>
    <property type="match status" value="1"/>
</dbReference>
<dbReference type="PANTHER" id="PTHR10464:SF4">
    <property type="entry name" value="UREA TRANSPORTER"/>
    <property type="match status" value="1"/>
</dbReference>
<evidence type="ECO:0000256" key="3">
    <source>
        <dbReference type="ARBA" id="ARBA00022475"/>
    </source>
</evidence>
<dbReference type="GO" id="GO:0015204">
    <property type="term" value="F:urea transmembrane transporter activity"/>
    <property type="evidence" value="ECO:0007669"/>
    <property type="project" value="InterPro"/>
</dbReference>
<feature type="transmembrane region" description="Helical" evidence="9">
    <location>
        <begin position="173"/>
        <end position="190"/>
    </location>
</feature>
<gene>
    <name evidence="10" type="ORF">DDB_G0277263</name>
</gene>
<feature type="transmembrane region" description="Helical" evidence="9">
    <location>
        <begin position="20"/>
        <end position="41"/>
    </location>
</feature>
<feature type="transmembrane region" description="Helical" evidence="9">
    <location>
        <begin position="97"/>
        <end position="115"/>
    </location>
</feature>
<dbReference type="GeneID" id="8620959"/>
<dbReference type="InterPro" id="IPR004937">
    <property type="entry name" value="Urea_transporter"/>
</dbReference>
<dbReference type="InParanoid" id="Q86AP4"/>
<comment type="subcellular location">
    <subcellularLocation>
        <location evidence="1">Cell membrane</location>
        <topology evidence="1">Multi-pass membrane protein</topology>
    </subcellularLocation>
</comment>
<comment type="similarity">
    <text evidence="2">Belongs to the urea transporter family.</text>
</comment>
<sequence length="355" mass="39392">MLASNGYTGLLFLVGLYFENPIMATVALSCTIISTLTAVILKFNKENIMEGLYGFNSSLIGCAMVFYLELNIYVIIGFIMGSIVSTLLMEFFLRNNLPAYTFPFIFTTWILLWILRIPGITNAKPPSDIIDYQVLIDYSMPAHSFGQVLFLGDCISGLLVLIGVYIWSPIASLYGIISTLISAGISNYFLNVSGSEVSIERIHAGLYGFNAVLCGIAQSGKKPIDGIYVLISLIISTTFYIMLVQNNFTSLTFPFVLSMWFCCILKFIISNYDNDKINNIIGNNGGGGGGVKQTKVYKNFKFVLKKVSKLRNRSKQNGKFKNSTTINNNDDENEFALKNIIVPTTNNNNILLNII</sequence>
<dbReference type="PANTHER" id="PTHR10464">
    <property type="entry name" value="UREA TRANSPORTER"/>
    <property type="match status" value="1"/>
</dbReference>
<dbReference type="RefSeq" id="XP_642769.1">
    <property type="nucleotide sequence ID" value="XM_637677.1"/>
</dbReference>
<dbReference type="GO" id="GO:0005886">
    <property type="term" value="C:plasma membrane"/>
    <property type="evidence" value="ECO:0007669"/>
    <property type="project" value="UniProtKB-SubCell"/>
</dbReference>
<evidence type="ECO:0000256" key="4">
    <source>
        <dbReference type="ARBA" id="ARBA00022692"/>
    </source>
</evidence>
<keyword evidence="5 9" id="KW-1133">Transmembrane helix</keyword>
<feature type="transmembrane region" description="Helical" evidence="9">
    <location>
        <begin position="53"/>
        <end position="85"/>
    </location>
</feature>
<dbReference type="KEGG" id="ddi:DDB_G0277263"/>
<dbReference type="PaxDb" id="44689-DDB0169149"/>
<protein>
    <recommendedName>
        <fullName evidence="12">Urea transporter</fullName>
    </recommendedName>
</protein>
<keyword evidence="11" id="KW-1185">Reference proteome</keyword>
<dbReference type="Reactome" id="R-DDI-425366">
    <property type="pathway name" value="Transport of bile salts and organic acids, metal ions and amine compounds"/>
</dbReference>
<evidence type="ECO:0008006" key="12">
    <source>
        <dbReference type="Google" id="ProtNLM"/>
    </source>
</evidence>
<evidence type="ECO:0000256" key="8">
    <source>
        <dbReference type="PIRSR" id="PIRSR016502-1"/>
    </source>
</evidence>
<evidence type="ECO:0000256" key="9">
    <source>
        <dbReference type="SAM" id="Phobius"/>
    </source>
</evidence>
<dbReference type="eggNOG" id="ENOG502TEA0">
    <property type="taxonomic scope" value="Eukaryota"/>
</dbReference>
<accession>Q54ZU7</accession>
<evidence type="ECO:0000256" key="6">
    <source>
        <dbReference type="ARBA" id="ARBA00023136"/>
    </source>
</evidence>
<dbReference type="SMR" id="Q86AP4"/>
<organism evidence="10 11">
    <name type="scientific">Dictyostelium discoideum</name>
    <name type="common">Social amoeba</name>
    <dbReference type="NCBI Taxonomy" id="44689"/>
    <lineage>
        <taxon>Eukaryota</taxon>
        <taxon>Amoebozoa</taxon>
        <taxon>Evosea</taxon>
        <taxon>Eumycetozoa</taxon>
        <taxon>Dictyostelia</taxon>
        <taxon>Dictyosteliales</taxon>
        <taxon>Dictyosteliaceae</taxon>
        <taxon>Dictyostelium</taxon>
    </lineage>
</organism>
<dbReference type="FunFam" id="1.10.3430.10:FF:000014">
    <property type="entry name" value="Urea transporter DVU1160"/>
    <property type="match status" value="1"/>
</dbReference>
<evidence type="ECO:0000256" key="2">
    <source>
        <dbReference type="ARBA" id="ARBA00005914"/>
    </source>
</evidence>
<dbReference type="dictyBase" id="DDB_G0277263"/>
<dbReference type="Proteomes" id="UP000002195">
    <property type="component" value="Unassembled WGS sequence"/>
</dbReference>
<evidence type="ECO:0000313" key="10">
    <source>
        <dbReference type="EMBL" id="EAL68817.1"/>
    </source>
</evidence>
<keyword evidence="4 9" id="KW-0812">Transmembrane</keyword>
<name>Q86AP4_DICDI</name>
<feature type="transmembrane region" description="Helical" evidence="9">
    <location>
        <begin position="251"/>
        <end position="269"/>
    </location>
</feature>
<feature type="site" description="Important for channel permeability" evidence="8">
    <location>
        <position position="252"/>
    </location>
</feature>
<proteinExistence type="inferred from homology"/>
<evidence type="ECO:0000313" key="11">
    <source>
        <dbReference type="Proteomes" id="UP000002195"/>
    </source>
</evidence>
<dbReference type="GO" id="GO:0071918">
    <property type="term" value="P:urea transmembrane transport"/>
    <property type="evidence" value="ECO:0000318"/>
    <property type="project" value="GO_Central"/>
</dbReference>
<evidence type="ECO:0000256" key="7">
    <source>
        <dbReference type="ARBA" id="ARBA00033993"/>
    </source>
</evidence>
<dbReference type="VEuPathDB" id="AmoebaDB:DDB_G0277263"/>
<dbReference type="AlphaFoldDB" id="Q86AP4"/>
<accession>Q86AP4</accession>
<dbReference type="InterPro" id="IPR029020">
    <property type="entry name" value="Ammonium/urea_transptr"/>
</dbReference>
<dbReference type="EMBL" id="AAFI02000019">
    <property type="protein sequence ID" value="EAL68817.1"/>
    <property type="molecule type" value="Genomic_DNA"/>
</dbReference>
<comment type="caution">
    <text evidence="10">The sequence shown here is derived from an EMBL/GenBank/DDBJ whole genome shotgun (WGS) entry which is preliminary data.</text>
</comment>
<dbReference type="HOGENOM" id="CLU_047509_0_0_1"/>
<comment type="catalytic activity">
    <reaction evidence="7">
        <text>urea(in) = urea(out)</text>
        <dbReference type="Rhea" id="RHEA:32799"/>
        <dbReference type="ChEBI" id="CHEBI:16199"/>
    </reaction>
</comment>
<keyword evidence="6 9" id="KW-0472">Membrane</keyword>
<evidence type="ECO:0000256" key="1">
    <source>
        <dbReference type="ARBA" id="ARBA00004651"/>
    </source>
</evidence>
<dbReference type="Gene3D" id="1.10.3430.10">
    <property type="entry name" value="Ammonium transporter AmtB like domains"/>
    <property type="match status" value="1"/>
</dbReference>
<feature type="transmembrane region" description="Helical" evidence="9">
    <location>
        <begin position="226"/>
        <end position="244"/>
    </location>
</feature>
<dbReference type="PIRSF" id="PIRSF016502">
    <property type="entry name" value="Urea_transporter"/>
    <property type="match status" value="1"/>
</dbReference>
<feature type="transmembrane region" description="Helical" evidence="9">
    <location>
        <begin position="148"/>
        <end position="167"/>
    </location>
</feature>